<evidence type="ECO:0000313" key="3">
    <source>
        <dbReference type="Proteomes" id="UP001596201"/>
    </source>
</evidence>
<dbReference type="NCBIfam" id="NF038145">
    <property type="entry name" value="Hvo_1808_fam"/>
    <property type="match status" value="1"/>
</dbReference>
<dbReference type="InterPro" id="IPR047792">
    <property type="entry name" value="Hvo_1808-like"/>
</dbReference>
<sequence>MTRRALLLALLVVLAGCANVSPTGEYQDPDDWQWPDDPPTDRLGWEAGYWYNESIDVDQSDGLSEAEREAFVARTMARIEVIRDLEFTETVPVEVISRAEYREEFDFGASDDEEFVAWNDQVWEALLIVGENSRTDDELGELYGSSVLGFYSSSRDEIVIVSDSPTPAIDRGTLAHELVHALQDQQFGLGGSFETQDAQLARNGIVEGDARYVERLYLSRCGDEWDCVPTPQSGGGGGDGDSDDSGDTESGTDDSSGSDGDGQQSPSQPNLGLYLTIYQPYSDGPNFVHTLYQQGGWDAVNAVYDEMPASTEQTIHPAKYPDERPVEVTIPDRSAADWSRFDRDPVGDTVGEASLYATFWYQRYTDRDDLRQNTGAFSDLNYNTSVTAGWAGDLVVPYRSDAGEYGYVFRTEWDSPADAREFHDAYTTTLTLMLGGEEVRPGVYRVPDDRPFGDAFRVTRDGTTVTVVNAPEVGQLDSVHRAE</sequence>
<dbReference type="AlphaFoldDB" id="A0ABD5REA2"/>
<name>A0ABD5REA2_9EURY</name>
<dbReference type="PROSITE" id="PS51257">
    <property type="entry name" value="PROKAR_LIPOPROTEIN"/>
    <property type="match status" value="1"/>
</dbReference>
<reference evidence="2 3" key="1">
    <citation type="journal article" date="2019" name="Int. J. Syst. Evol. Microbiol.">
        <title>The Global Catalogue of Microorganisms (GCM) 10K type strain sequencing project: providing services to taxonomists for standard genome sequencing and annotation.</title>
        <authorList>
            <consortium name="The Broad Institute Genomics Platform"/>
            <consortium name="The Broad Institute Genome Sequencing Center for Infectious Disease"/>
            <person name="Wu L."/>
            <person name="Ma J."/>
        </authorList>
    </citation>
    <scope>NUCLEOTIDE SEQUENCE [LARGE SCALE GENOMIC DNA]</scope>
    <source>
        <strain evidence="2 3">CGMCC 1.12237</strain>
    </source>
</reference>
<feature type="compositionally biased region" description="Low complexity" evidence="1">
    <location>
        <begin position="253"/>
        <end position="269"/>
    </location>
</feature>
<evidence type="ECO:0000256" key="1">
    <source>
        <dbReference type="SAM" id="MobiDB-lite"/>
    </source>
</evidence>
<protein>
    <submittedName>
        <fullName evidence="2">Hvo_1808 family surface protein</fullName>
    </submittedName>
</protein>
<dbReference type="RefSeq" id="WP_227230369.1">
    <property type="nucleotide sequence ID" value="NZ_JAJCVJ010000002.1"/>
</dbReference>
<keyword evidence="3" id="KW-1185">Reference proteome</keyword>
<evidence type="ECO:0000313" key="2">
    <source>
        <dbReference type="EMBL" id="MFC5368136.1"/>
    </source>
</evidence>
<gene>
    <name evidence="2" type="ORF">ACFPJ5_14465</name>
</gene>
<feature type="compositionally biased region" description="Acidic residues" evidence="1">
    <location>
        <begin position="240"/>
        <end position="252"/>
    </location>
</feature>
<comment type="caution">
    <text evidence="2">The sequence shown here is derived from an EMBL/GenBank/DDBJ whole genome shotgun (WGS) entry which is preliminary data.</text>
</comment>
<organism evidence="2 3">
    <name type="scientific">Salinirubrum litoreum</name>
    <dbReference type="NCBI Taxonomy" id="1126234"/>
    <lineage>
        <taxon>Archaea</taxon>
        <taxon>Methanobacteriati</taxon>
        <taxon>Methanobacteriota</taxon>
        <taxon>Stenosarchaea group</taxon>
        <taxon>Halobacteria</taxon>
        <taxon>Halobacteriales</taxon>
        <taxon>Haloferacaceae</taxon>
        <taxon>Salinirubrum</taxon>
    </lineage>
</organism>
<accession>A0ABD5REA2</accession>
<proteinExistence type="predicted"/>
<dbReference type="Proteomes" id="UP001596201">
    <property type="component" value="Unassembled WGS sequence"/>
</dbReference>
<dbReference type="EMBL" id="JBHSKX010000002">
    <property type="protein sequence ID" value="MFC5368136.1"/>
    <property type="molecule type" value="Genomic_DNA"/>
</dbReference>
<feature type="region of interest" description="Disordered" evidence="1">
    <location>
        <begin position="228"/>
        <end position="271"/>
    </location>
</feature>